<dbReference type="GeneID" id="20209160"/>
<keyword evidence="3" id="KW-1185">Reference proteome</keyword>
<reference evidence="1 3" key="2">
    <citation type="journal article" date="2013" name="Nature">
        <title>Insights into bilaterian evolution from three spiralian genomes.</title>
        <authorList>
            <person name="Simakov O."/>
            <person name="Marletaz F."/>
            <person name="Cho S.J."/>
            <person name="Edsinger-Gonzales E."/>
            <person name="Havlak P."/>
            <person name="Hellsten U."/>
            <person name="Kuo D.H."/>
            <person name="Larsson T."/>
            <person name="Lv J."/>
            <person name="Arendt D."/>
            <person name="Savage R."/>
            <person name="Osoegawa K."/>
            <person name="de Jong P."/>
            <person name="Grimwood J."/>
            <person name="Chapman J.A."/>
            <person name="Shapiro H."/>
            <person name="Aerts A."/>
            <person name="Otillar R.P."/>
            <person name="Terry A.Y."/>
            <person name="Boore J.L."/>
            <person name="Grigoriev I.V."/>
            <person name="Lindberg D.R."/>
            <person name="Seaver E.C."/>
            <person name="Weisblat D.A."/>
            <person name="Putnam N.H."/>
            <person name="Rokhsar D.S."/>
        </authorList>
    </citation>
    <scope>NUCLEOTIDE SEQUENCE</scope>
</reference>
<dbReference type="Proteomes" id="UP000015101">
    <property type="component" value="Unassembled WGS sequence"/>
</dbReference>
<name>T1FK11_HELRO</name>
<dbReference type="InParanoid" id="T1FK11"/>
<dbReference type="EMBL" id="AMQM01008949">
    <property type="status" value="NOT_ANNOTATED_CDS"/>
    <property type="molecule type" value="Genomic_DNA"/>
</dbReference>
<dbReference type="AlphaFoldDB" id="T1FK11"/>
<dbReference type="PANTHER" id="PTHR46927:SF3">
    <property type="entry name" value="THAP-TYPE DOMAIN-CONTAINING PROTEIN"/>
    <property type="match status" value="1"/>
</dbReference>
<sequence length="247" mass="28412">MVNKCCVYGCKSGYTVCSKHFTPNDFITSSQDSKVARQRRNNKDTFLISLKPDSVPTIFSNHSKHMLCEKTTSRSGNALRSSRNNKEMERLGELERNFMEEDSIIGFKAISECDRPISWDIILTNIAARFKAISECDRPISWDIILTNGISKIEKCLDLIDESSLDNDEIIKMISFLKEELQLVLIKKHKRYSYLMKQAFILMSTSTAGYQYLYSSKLLCLLSSKTMIFYYTNFSLFQTSNNCLVIL</sequence>
<evidence type="ECO:0008006" key="4">
    <source>
        <dbReference type="Google" id="ProtNLM"/>
    </source>
</evidence>
<proteinExistence type="predicted"/>
<dbReference type="PANTHER" id="PTHR46927">
    <property type="entry name" value="AGAP005574-PA"/>
    <property type="match status" value="1"/>
</dbReference>
<dbReference type="KEGG" id="hro:HELRODRAFT_183684"/>
<protein>
    <recommendedName>
        <fullName evidence="4">THAP-type domain-containing protein</fullName>
    </recommendedName>
</protein>
<evidence type="ECO:0000313" key="3">
    <source>
        <dbReference type="Proteomes" id="UP000015101"/>
    </source>
</evidence>
<dbReference type="EnsemblMetazoa" id="HelroT183684">
    <property type="protein sequence ID" value="HelroP183684"/>
    <property type="gene ID" value="HelroG183684"/>
</dbReference>
<dbReference type="InterPro" id="IPR052224">
    <property type="entry name" value="THAP_domain_protein"/>
</dbReference>
<evidence type="ECO:0000313" key="2">
    <source>
        <dbReference type="EnsemblMetazoa" id="HelroP183684"/>
    </source>
</evidence>
<organism evidence="2 3">
    <name type="scientific">Helobdella robusta</name>
    <name type="common">Californian leech</name>
    <dbReference type="NCBI Taxonomy" id="6412"/>
    <lineage>
        <taxon>Eukaryota</taxon>
        <taxon>Metazoa</taxon>
        <taxon>Spiralia</taxon>
        <taxon>Lophotrochozoa</taxon>
        <taxon>Annelida</taxon>
        <taxon>Clitellata</taxon>
        <taxon>Hirudinea</taxon>
        <taxon>Rhynchobdellida</taxon>
        <taxon>Glossiphoniidae</taxon>
        <taxon>Helobdella</taxon>
    </lineage>
</organism>
<dbReference type="HOGENOM" id="CLU_1125589_0_0_1"/>
<reference evidence="3" key="1">
    <citation type="submission" date="2012-12" db="EMBL/GenBank/DDBJ databases">
        <authorList>
            <person name="Hellsten U."/>
            <person name="Grimwood J."/>
            <person name="Chapman J.A."/>
            <person name="Shapiro H."/>
            <person name="Aerts A."/>
            <person name="Otillar R.P."/>
            <person name="Terry A.Y."/>
            <person name="Boore J.L."/>
            <person name="Simakov O."/>
            <person name="Marletaz F."/>
            <person name="Cho S.-J."/>
            <person name="Edsinger-Gonzales E."/>
            <person name="Havlak P."/>
            <person name="Kuo D.-H."/>
            <person name="Larsson T."/>
            <person name="Lv J."/>
            <person name="Arendt D."/>
            <person name="Savage R."/>
            <person name="Osoegawa K."/>
            <person name="de Jong P."/>
            <person name="Lindberg D.R."/>
            <person name="Seaver E.C."/>
            <person name="Weisblat D.A."/>
            <person name="Putnam N.H."/>
            <person name="Grigoriev I.V."/>
            <person name="Rokhsar D.S."/>
        </authorList>
    </citation>
    <scope>NUCLEOTIDE SEQUENCE</scope>
</reference>
<reference evidence="2" key="3">
    <citation type="submission" date="2015-06" db="UniProtKB">
        <authorList>
            <consortium name="EnsemblMetazoa"/>
        </authorList>
    </citation>
    <scope>IDENTIFICATION</scope>
</reference>
<accession>T1FK11</accession>
<dbReference type="OrthoDB" id="7331812at2759"/>
<evidence type="ECO:0000313" key="1">
    <source>
        <dbReference type="EMBL" id="ESO10359.1"/>
    </source>
</evidence>
<gene>
    <name evidence="2" type="primary">20209160</name>
    <name evidence="1" type="ORF">HELRODRAFT_183684</name>
</gene>
<dbReference type="EMBL" id="KB095883">
    <property type="protein sequence ID" value="ESO10359.1"/>
    <property type="molecule type" value="Genomic_DNA"/>
</dbReference>
<dbReference type="CTD" id="20209160"/>
<dbReference type="RefSeq" id="XP_009011519.1">
    <property type="nucleotide sequence ID" value="XM_009013271.1"/>
</dbReference>